<dbReference type="AlphaFoldDB" id="A0ABC9B815"/>
<organism evidence="3 4">
    <name type="scientific">Urochloa decumbens</name>
    <dbReference type="NCBI Taxonomy" id="240449"/>
    <lineage>
        <taxon>Eukaryota</taxon>
        <taxon>Viridiplantae</taxon>
        <taxon>Streptophyta</taxon>
        <taxon>Embryophyta</taxon>
        <taxon>Tracheophyta</taxon>
        <taxon>Spermatophyta</taxon>
        <taxon>Magnoliopsida</taxon>
        <taxon>Liliopsida</taxon>
        <taxon>Poales</taxon>
        <taxon>Poaceae</taxon>
        <taxon>PACMAD clade</taxon>
        <taxon>Panicoideae</taxon>
        <taxon>Panicodae</taxon>
        <taxon>Paniceae</taxon>
        <taxon>Melinidinae</taxon>
        <taxon>Urochloa</taxon>
    </lineage>
</organism>
<proteinExistence type="predicted"/>
<evidence type="ECO:0000313" key="3">
    <source>
        <dbReference type="EMBL" id="CAL4996468.1"/>
    </source>
</evidence>
<feature type="compositionally biased region" description="Low complexity" evidence="2">
    <location>
        <begin position="1"/>
        <end position="16"/>
    </location>
</feature>
<evidence type="ECO:0000256" key="1">
    <source>
        <dbReference type="SAM" id="Coils"/>
    </source>
</evidence>
<feature type="region of interest" description="Disordered" evidence="2">
    <location>
        <begin position="1"/>
        <end position="22"/>
    </location>
</feature>
<accession>A0ABC9B815</accession>
<dbReference type="Proteomes" id="UP001497457">
    <property type="component" value="Chromosome 25rd"/>
</dbReference>
<keyword evidence="4" id="KW-1185">Reference proteome</keyword>
<name>A0ABC9B815_9POAL</name>
<evidence type="ECO:0000256" key="2">
    <source>
        <dbReference type="SAM" id="MobiDB-lite"/>
    </source>
</evidence>
<reference evidence="3" key="1">
    <citation type="submission" date="2024-10" db="EMBL/GenBank/DDBJ databases">
        <authorList>
            <person name="Ryan C."/>
        </authorList>
    </citation>
    <scope>NUCLEOTIDE SEQUENCE [LARGE SCALE GENOMIC DNA]</scope>
</reference>
<feature type="coiled-coil region" evidence="1">
    <location>
        <begin position="104"/>
        <end position="131"/>
    </location>
</feature>
<dbReference type="EMBL" id="OZ075135">
    <property type="protein sequence ID" value="CAL4996468.1"/>
    <property type="molecule type" value="Genomic_DNA"/>
</dbReference>
<keyword evidence="1" id="KW-0175">Coiled coil</keyword>
<protein>
    <submittedName>
        <fullName evidence="3">Uncharacterized protein</fullName>
    </submittedName>
</protein>
<evidence type="ECO:0000313" key="4">
    <source>
        <dbReference type="Proteomes" id="UP001497457"/>
    </source>
</evidence>
<gene>
    <name evidence="3" type="ORF">URODEC1_LOCUS62921</name>
</gene>
<sequence>MATAAKESSAAAAAARQQEEAEALFEEKHAELVAEARRVAREHGVDMRTVAFRPGGAAAVQHDFLGIPMEERVVGRIRRAVSRDVSAMGAEELPAHQRQLRIMKAVVERELQAKEAAAAAAAKRAAEQKEAGVAGVGESKVQRIIIE</sequence>